<keyword evidence="2" id="KW-1185">Reference proteome</keyword>
<organism evidence="1 2">
    <name type="scientific">Campylobacter gracilis RM3268</name>
    <dbReference type="NCBI Taxonomy" id="553220"/>
    <lineage>
        <taxon>Bacteria</taxon>
        <taxon>Pseudomonadati</taxon>
        <taxon>Campylobacterota</taxon>
        <taxon>Epsilonproteobacteria</taxon>
        <taxon>Campylobacterales</taxon>
        <taxon>Campylobacteraceae</taxon>
        <taxon>Campylobacter</taxon>
    </lineage>
</organism>
<evidence type="ECO:0000313" key="1">
    <source>
        <dbReference type="EMBL" id="EEV16458.1"/>
    </source>
</evidence>
<proteinExistence type="predicted"/>
<reference evidence="1 2" key="1">
    <citation type="submission" date="2009-07" db="EMBL/GenBank/DDBJ databases">
        <authorList>
            <person name="Madupu R."/>
            <person name="Sebastian Y."/>
            <person name="Durkin A.S."/>
            <person name="Torralba M."/>
            <person name="Methe B."/>
            <person name="Sutton G.G."/>
            <person name="Strausberg R.L."/>
            <person name="Nelson K.E."/>
        </authorList>
    </citation>
    <scope>NUCLEOTIDE SEQUENCE [LARGE SCALE GENOMIC DNA]</scope>
    <source>
        <strain evidence="1 2">RM3268</strain>
    </source>
</reference>
<gene>
    <name evidence="1" type="ORF">CAMGR0001_2833</name>
</gene>
<protein>
    <submittedName>
        <fullName evidence="1">Uncharacterized protein</fullName>
    </submittedName>
</protein>
<sequence>MIVSDNACRHGIAQATLFAIYAIKSGANAELNNISGSVKGVKFNHRILSAKDLR</sequence>
<name>C8PL43_9BACT</name>
<dbReference type="AlphaFoldDB" id="C8PL43"/>
<dbReference type="Proteomes" id="UP000005709">
    <property type="component" value="Unassembled WGS sequence"/>
</dbReference>
<evidence type="ECO:0000313" key="2">
    <source>
        <dbReference type="Proteomes" id="UP000005709"/>
    </source>
</evidence>
<accession>C8PL43</accession>
<comment type="caution">
    <text evidence="1">The sequence shown here is derived from an EMBL/GenBank/DDBJ whole genome shotgun (WGS) entry which is preliminary data.</text>
</comment>
<dbReference type="EMBL" id="ACYG01000031">
    <property type="protein sequence ID" value="EEV16458.1"/>
    <property type="molecule type" value="Genomic_DNA"/>
</dbReference>